<dbReference type="AlphaFoldDB" id="A0A3S1AQP0"/>
<dbReference type="EMBL" id="RSCL01000005">
    <property type="protein sequence ID" value="RUT07055.1"/>
    <property type="molecule type" value="Genomic_DNA"/>
</dbReference>
<feature type="transmembrane region" description="Helical" evidence="1">
    <location>
        <begin position="7"/>
        <end position="28"/>
    </location>
</feature>
<name>A0A3S1AQP0_9CYAN</name>
<keyword evidence="3" id="KW-1185">Reference proteome</keyword>
<accession>A0A3S1AQP0</accession>
<proteinExistence type="predicted"/>
<evidence type="ECO:0000313" key="2">
    <source>
        <dbReference type="EMBL" id="RUT07055.1"/>
    </source>
</evidence>
<sequence>MVNKTELIMVISYVLVTFCFFFNWIIFALRHPSSSVEDTFLSFVMCCITTILWPLIIPISVLEILKKRRLEFGTAVPVAGALLALSLSLYLN</sequence>
<protein>
    <submittedName>
        <fullName evidence="2">Uncharacterized protein</fullName>
    </submittedName>
</protein>
<feature type="transmembrane region" description="Helical" evidence="1">
    <location>
        <begin position="72"/>
        <end position="91"/>
    </location>
</feature>
<evidence type="ECO:0000256" key="1">
    <source>
        <dbReference type="SAM" id="Phobius"/>
    </source>
</evidence>
<reference evidence="2" key="2">
    <citation type="journal article" date="2019" name="Genome Biol. Evol.">
        <title>Day and night: Metabolic profiles and evolutionary relationships of six axenic non-marine cyanobacteria.</title>
        <authorList>
            <person name="Will S.E."/>
            <person name="Henke P."/>
            <person name="Boedeker C."/>
            <person name="Huang S."/>
            <person name="Brinkmann H."/>
            <person name="Rohde M."/>
            <person name="Jarek M."/>
            <person name="Friedl T."/>
            <person name="Seufert S."/>
            <person name="Schumacher M."/>
            <person name="Overmann J."/>
            <person name="Neumann-Schaal M."/>
            <person name="Petersen J."/>
        </authorList>
    </citation>
    <scope>NUCLEOTIDE SEQUENCE [LARGE SCALE GENOMIC DNA]</scope>
    <source>
        <strain evidence="2">PCC 7102</strain>
    </source>
</reference>
<dbReference type="Proteomes" id="UP000271624">
    <property type="component" value="Unassembled WGS sequence"/>
</dbReference>
<feature type="transmembrane region" description="Helical" evidence="1">
    <location>
        <begin position="40"/>
        <end position="65"/>
    </location>
</feature>
<reference evidence="2" key="1">
    <citation type="submission" date="2018-12" db="EMBL/GenBank/DDBJ databases">
        <authorList>
            <person name="Will S."/>
            <person name="Neumann-Schaal M."/>
            <person name="Henke P."/>
        </authorList>
    </citation>
    <scope>NUCLEOTIDE SEQUENCE</scope>
    <source>
        <strain evidence="2">PCC 7102</strain>
    </source>
</reference>
<evidence type="ECO:0000313" key="3">
    <source>
        <dbReference type="Proteomes" id="UP000271624"/>
    </source>
</evidence>
<comment type="caution">
    <text evidence="2">The sequence shown here is derived from an EMBL/GenBank/DDBJ whole genome shotgun (WGS) entry which is preliminary data.</text>
</comment>
<organism evidence="2 3">
    <name type="scientific">Dulcicalothrix desertica PCC 7102</name>
    <dbReference type="NCBI Taxonomy" id="232991"/>
    <lineage>
        <taxon>Bacteria</taxon>
        <taxon>Bacillati</taxon>
        <taxon>Cyanobacteriota</taxon>
        <taxon>Cyanophyceae</taxon>
        <taxon>Nostocales</taxon>
        <taxon>Calotrichaceae</taxon>
        <taxon>Dulcicalothrix</taxon>
    </lineage>
</organism>
<keyword evidence="1" id="KW-1133">Transmembrane helix</keyword>
<gene>
    <name evidence="2" type="ORF">DSM106972_023160</name>
</gene>
<keyword evidence="1" id="KW-0812">Transmembrane</keyword>
<keyword evidence="1" id="KW-0472">Membrane</keyword>